<name>A0A150LSS7_9BACL</name>
<proteinExistence type="predicted"/>
<reference evidence="1 2" key="1">
    <citation type="submission" date="2016-01" db="EMBL/GenBank/DDBJ databases">
        <title>Draft Genome Sequences of Seven Thermophilic Sporeformers Isolated from Foods.</title>
        <authorList>
            <person name="Berendsen E.M."/>
            <person name="Wells-Bennik M.H."/>
            <person name="Krawcyk A.O."/>
            <person name="De Jong A."/>
            <person name="Holsappel S."/>
            <person name="Eijlander R.T."/>
            <person name="Kuipers O.P."/>
        </authorList>
    </citation>
    <scope>NUCLEOTIDE SEQUENCE [LARGE SCALE GENOMIC DNA]</scope>
    <source>
        <strain evidence="1 2">B4119</strain>
    </source>
</reference>
<dbReference type="AlphaFoldDB" id="A0A150LSS7"/>
<evidence type="ECO:0000313" key="2">
    <source>
        <dbReference type="Proteomes" id="UP000075455"/>
    </source>
</evidence>
<gene>
    <name evidence="1" type="ORF">B4119_3032</name>
</gene>
<protein>
    <submittedName>
        <fullName evidence="1">Uncharacterized protein</fullName>
    </submittedName>
</protein>
<dbReference type="EMBL" id="LQYS01000040">
    <property type="protein sequence ID" value="KYD15257.1"/>
    <property type="molecule type" value="Genomic_DNA"/>
</dbReference>
<sequence length="38" mass="4429">MEKAERIDGKTKREPEHSLLGSLSFLLKEHSCVVLFYH</sequence>
<organism evidence="1 2">
    <name type="scientific">Saccharococcus caldoxylosilyticus</name>
    <dbReference type="NCBI Taxonomy" id="81408"/>
    <lineage>
        <taxon>Bacteria</taxon>
        <taxon>Bacillati</taxon>
        <taxon>Bacillota</taxon>
        <taxon>Bacilli</taxon>
        <taxon>Bacillales</taxon>
        <taxon>Anoxybacillaceae</taxon>
        <taxon>Saccharococcus</taxon>
    </lineage>
</organism>
<dbReference type="Proteomes" id="UP000075455">
    <property type="component" value="Unassembled WGS sequence"/>
</dbReference>
<comment type="caution">
    <text evidence="1">The sequence shown here is derived from an EMBL/GenBank/DDBJ whole genome shotgun (WGS) entry which is preliminary data.</text>
</comment>
<accession>A0A150LSS7</accession>
<evidence type="ECO:0000313" key="1">
    <source>
        <dbReference type="EMBL" id="KYD15257.1"/>
    </source>
</evidence>